<dbReference type="RefSeq" id="WP_116623052.1">
    <property type="nucleotide sequence ID" value="NZ_QURN01000004.1"/>
</dbReference>
<dbReference type="SUPFAM" id="SSF55154">
    <property type="entry name" value="CYTH-like phosphatases"/>
    <property type="match status" value="1"/>
</dbReference>
<keyword evidence="4" id="KW-1185">Reference proteome</keyword>
<evidence type="ECO:0000259" key="2">
    <source>
        <dbReference type="PROSITE" id="PS51707"/>
    </source>
</evidence>
<evidence type="ECO:0000313" key="4">
    <source>
        <dbReference type="Proteomes" id="UP000262379"/>
    </source>
</evidence>
<protein>
    <submittedName>
        <fullName evidence="3">CYTH domain-containing protein</fullName>
    </submittedName>
</protein>
<organism evidence="3 4">
    <name type="scientific">Mesorhizobium denitrificans</name>
    <dbReference type="NCBI Taxonomy" id="2294114"/>
    <lineage>
        <taxon>Bacteria</taxon>
        <taxon>Pseudomonadati</taxon>
        <taxon>Pseudomonadota</taxon>
        <taxon>Alphaproteobacteria</taxon>
        <taxon>Hyphomicrobiales</taxon>
        <taxon>Phyllobacteriaceae</taxon>
        <taxon>Mesorhizobium</taxon>
    </lineage>
</organism>
<name>A0A371XHB1_9HYPH</name>
<gene>
    <name evidence="3" type="ORF">DY251_06545</name>
</gene>
<comment type="caution">
    <text evidence="3">The sequence shown here is derived from an EMBL/GenBank/DDBJ whole genome shotgun (WGS) entry which is preliminary data.</text>
</comment>
<dbReference type="InterPro" id="IPR033469">
    <property type="entry name" value="CYTH-like_dom_sf"/>
</dbReference>
<dbReference type="CDD" id="cd07891">
    <property type="entry name" value="CYTH-like_CthTTM-like_1"/>
    <property type="match status" value="1"/>
</dbReference>
<dbReference type="InterPro" id="IPR012042">
    <property type="entry name" value="NeuTTM/CthTTM-like"/>
</dbReference>
<dbReference type="PIRSF" id="PIRSF016487">
    <property type="entry name" value="CYTH_UCP016487"/>
    <property type="match status" value="1"/>
</dbReference>
<dbReference type="EMBL" id="QURN01000004">
    <property type="protein sequence ID" value="RFC68618.1"/>
    <property type="molecule type" value="Genomic_DNA"/>
</dbReference>
<sequence>MAKEVERKFLVRNDAWRSRVSRVIAIRQFYLSIGADRSTRVRVSDGSSAKLTFKFGSNLPERDEYEYPIPLDEALSMQAFAIGSLIEKRRHLVSHGGYTYEIDVFTGELAGLIVAELETPDHVPDAALPEWLGREVTGDQRYSNAVLALSEKTHSTITALAS</sequence>
<proteinExistence type="predicted"/>
<dbReference type="Proteomes" id="UP000262379">
    <property type="component" value="Unassembled WGS sequence"/>
</dbReference>
<evidence type="ECO:0000313" key="3">
    <source>
        <dbReference type="EMBL" id="RFC68618.1"/>
    </source>
</evidence>
<dbReference type="SMART" id="SM01118">
    <property type="entry name" value="CYTH"/>
    <property type="match status" value="1"/>
</dbReference>
<evidence type="ECO:0000256" key="1">
    <source>
        <dbReference type="PIRSR" id="PIRSR016487-1"/>
    </source>
</evidence>
<feature type="domain" description="CYTH" evidence="2">
    <location>
        <begin position="2"/>
        <end position="149"/>
    </location>
</feature>
<dbReference type="InterPro" id="IPR023577">
    <property type="entry name" value="CYTH_domain"/>
</dbReference>
<dbReference type="AlphaFoldDB" id="A0A371XHB1"/>
<dbReference type="PROSITE" id="PS51707">
    <property type="entry name" value="CYTH"/>
    <property type="match status" value="1"/>
</dbReference>
<reference evidence="4" key="1">
    <citation type="submission" date="2018-08" db="EMBL/GenBank/DDBJ databases">
        <authorList>
            <person name="Im W.T."/>
        </authorList>
    </citation>
    <scope>NUCLEOTIDE SEQUENCE [LARGE SCALE GENOMIC DNA]</scope>
    <source>
        <strain evidence="4">LA-28</strain>
    </source>
</reference>
<dbReference type="PANTHER" id="PTHR40114:SF1">
    <property type="entry name" value="SLR0698 PROTEIN"/>
    <property type="match status" value="1"/>
</dbReference>
<feature type="active site" description="Proton acceptor" evidence="1">
    <location>
        <position position="30"/>
    </location>
</feature>
<dbReference type="Pfam" id="PF01928">
    <property type="entry name" value="CYTH"/>
    <property type="match status" value="1"/>
</dbReference>
<dbReference type="Gene3D" id="2.40.320.10">
    <property type="entry name" value="Hypothetical Protein Pfu-838710-001"/>
    <property type="match status" value="1"/>
</dbReference>
<accession>A0A371XHB1</accession>
<dbReference type="PANTHER" id="PTHR40114">
    <property type="entry name" value="SLR0698 PROTEIN"/>
    <property type="match status" value="1"/>
</dbReference>